<feature type="region of interest" description="Disordered" evidence="4">
    <location>
        <begin position="557"/>
        <end position="581"/>
    </location>
</feature>
<evidence type="ECO:0000256" key="2">
    <source>
        <dbReference type="ARBA" id="ARBA00022737"/>
    </source>
</evidence>
<name>A0AAU7CQ70_9BACT</name>
<dbReference type="SMART" id="SM00710">
    <property type="entry name" value="PbH1"/>
    <property type="match status" value="6"/>
</dbReference>
<evidence type="ECO:0000256" key="4">
    <source>
        <dbReference type="SAM" id="MobiDB-lite"/>
    </source>
</evidence>
<evidence type="ECO:0000259" key="5">
    <source>
        <dbReference type="SMART" id="SM00237"/>
    </source>
</evidence>
<dbReference type="Pfam" id="PF03160">
    <property type="entry name" value="Calx-beta"/>
    <property type="match status" value="1"/>
</dbReference>
<feature type="compositionally biased region" description="Low complexity" evidence="4">
    <location>
        <begin position="953"/>
        <end position="965"/>
    </location>
</feature>
<dbReference type="InterPro" id="IPR014755">
    <property type="entry name" value="Cu-Rt/internalin_Ig-like"/>
</dbReference>
<dbReference type="Gene3D" id="2.60.40.2030">
    <property type="match status" value="1"/>
</dbReference>
<dbReference type="Gene3D" id="2.60.40.1220">
    <property type="match status" value="1"/>
</dbReference>
<keyword evidence="1" id="KW-0732">Signal</keyword>
<feature type="region of interest" description="Disordered" evidence="4">
    <location>
        <begin position="945"/>
        <end position="965"/>
    </location>
</feature>
<protein>
    <submittedName>
        <fullName evidence="6">Calx-beta domain-containing protein</fullName>
    </submittedName>
</protein>
<dbReference type="InterPro" id="IPR013783">
    <property type="entry name" value="Ig-like_fold"/>
</dbReference>
<keyword evidence="2" id="KW-0677">Repeat</keyword>
<evidence type="ECO:0000256" key="3">
    <source>
        <dbReference type="ARBA" id="ARBA00022837"/>
    </source>
</evidence>
<dbReference type="Gene3D" id="2.60.40.10">
    <property type="entry name" value="Immunoglobulins"/>
    <property type="match status" value="5"/>
</dbReference>
<dbReference type="RefSeq" id="WP_406700438.1">
    <property type="nucleotide sequence ID" value="NZ_CP155447.1"/>
</dbReference>
<dbReference type="Gene3D" id="2.160.20.10">
    <property type="entry name" value="Single-stranded right-handed beta-helix, Pectin lyase-like"/>
    <property type="match status" value="1"/>
</dbReference>
<dbReference type="InterPro" id="IPR051172">
    <property type="entry name" value="Chlamydia_OmcB"/>
</dbReference>
<dbReference type="GO" id="GO:0007154">
    <property type="term" value="P:cell communication"/>
    <property type="evidence" value="ECO:0007669"/>
    <property type="project" value="InterPro"/>
</dbReference>
<reference evidence="6" key="1">
    <citation type="submission" date="2024-05" db="EMBL/GenBank/DDBJ databases">
        <title>Planctomycetes of the genus Singulisphaera possess chitinolytic capabilities.</title>
        <authorList>
            <person name="Ivanova A."/>
        </authorList>
    </citation>
    <scope>NUCLEOTIDE SEQUENCE</scope>
    <source>
        <strain evidence="6">Ch08T</strain>
    </source>
</reference>
<dbReference type="NCBIfam" id="TIGR01451">
    <property type="entry name" value="B_ant_repeat"/>
    <property type="match status" value="6"/>
</dbReference>
<dbReference type="PANTHER" id="PTHR34819:SF3">
    <property type="entry name" value="CELL SURFACE PROTEIN"/>
    <property type="match status" value="1"/>
</dbReference>
<dbReference type="InterPro" id="IPR047589">
    <property type="entry name" value="DUF11_rpt"/>
</dbReference>
<dbReference type="PANTHER" id="PTHR34819">
    <property type="entry name" value="LARGE CYSTEINE-RICH PERIPLASMIC PROTEIN OMCB"/>
    <property type="match status" value="1"/>
</dbReference>
<feature type="region of interest" description="Disordered" evidence="4">
    <location>
        <begin position="1"/>
        <end position="20"/>
    </location>
</feature>
<dbReference type="SUPFAM" id="SSF141072">
    <property type="entry name" value="CalX-like"/>
    <property type="match status" value="1"/>
</dbReference>
<dbReference type="GO" id="GO:0016020">
    <property type="term" value="C:membrane"/>
    <property type="evidence" value="ECO:0007669"/>
    <property type="project" value="InterPro"/>
</dbReference>
<dbReference type="EMBL" id="CP155447">
    <property type="protein sequence ID" value="XBH07598.1"/>
    <property type="molecule type" value="Genomic_DNA"/>
</dbReference>
<feature type="domain" description="Calx-beta" evidence="5">
    <location>
        <begin position="1205"/>
        <end position="1303"/>
    </location>
</feature>
<dbReference type="Gene3D" id="2.60.40.1170">
    <property type="entry name" value="Mu homology domain, subdomain B"/>
    <property type="match status" value="1"/>
</dbReference>
<evidence type="ECO:0000256" key="1">
    <source>
        <dbReference type="ARBA" id="ARBA00022729"/>
    </source>
</evidence>
<dbReference type="InterPro" id="IPR038081">
    <property type="entry name" value="CalX-like_sf"/>
</dbReference>
<proteinExistence type="predicted"/>
<dbReference type="InterPro" id="IPR006626">
    <property type="entry name" value="PbH1"/>
</dbReference>
<evidence type="ECO:0000313" key="6">
    <source>
        <dbReference type="EMBL" id="XBH07598.1"/>
    </source>
</evidence>
<keyword evidence="3" id="KW-0106">Calcium</keyword>
<dbReference type="SMART" id="SM00237">
    <property type="entry name" value="Calx_beta"/>
    <property type="match status" value="1"/>
</dbReference>
<accession>A0AAU7CQ70</accession>
<sequence>MRTPSLVLARRSKPTRPNSVRPQLEAMEGRILLTVFSVTETLDSLSPGTLRWAIGQVNHGDGGDTIAFAIPGPGVKTISLGATLPTLSVPVTIDGTTQPSYAGTPLIQLDGSAAGPGVNGLSALAGSTTIVGLSIVHFQGNAIDLAGPGNNVIQGNYLGMMPNGSSVGANGGHGIYVTSANNRIGGTQPNQGNLISGNLGYGILLDGASANVIEGNLVGVTADETLKRGNSAGGILVKNALNTLIGGTSHSAGNVVSGNNAHGIETFGLTDGLRVEGNAIGTDRFHTLNLGNLGDGVRLFSSNNSIGGLVAGAGNTIAFNGNPGIGIGAGVSLIINVFNNQILSNSIFSNVKLGIDLGGSGNKSQQAPALSAASTDTRSVTISGSLNGSRPDAAYVIQFFANTTADPSGFGEGELWLGTLPINTDGSGNAVFNVTLPSNVAPGAIISATATDPTGNTSQFALNVSTKGKADVSVAVSSSSSTIQAGETVTFTLVVTNQGTTAASWVTATNLLPAGVTLVSVTSAEAIVVPGPNSLSFLFGGLEAGQSRTATIVVRTSPTSGGSITNSASVTSLEGDPNPSNNTDSVTVTISSLVDLAVEVQGPTNPVFVGQNVTYLVTVRNLGPSQATAVTLTDLLPENVTLVSANASRGTLSILGNRLTTVIPILDPDSAPLVLTIVVATNALTPGSITHTASLTANEPEASLVNNLASSTTTVAPLADLRVSVQAPPHPTLVGQPLTYIVTLTNQGPSTATGISLVDVLPAGVVFVSASDNVGGDLTIRDGVVTDAFASLASGGVVVLTIVVTPTLASGSLLTNEVSVTSGVADSDGTNDSASVTTQVNPASDLSVSVDASASEVGAGGPLTYTITVTNHGPSPAPGVILIDHLPANVTVTSVTVSQGESTESSGQVIGNIGTLAANAFATLTIVIQTAASNAPSITNTATVTSNLPDPTPGDNTVTTTTHVSPRTELTVSITPPTGPLLVNRDLTYSVTVTNHGPSPATGVSLTELLPTGVTFVSAIDSLGHHLTPANGQLIDLIGNLAPMDSVTLTVVVTTIAPGPFEISATVTGTEVDDDLSNNQATFTTLVVPSADLTVQVVADRGQVTTGDRLIYTLTVTNQGPVPATGVVLNETLPLGQLIISVIASQGGVSLGSGLVTASLGDLAVGGSASITIVVIPTVAGTGPALATVSGRELDPNPTDNRALANVRVVEPPGTFQFASPTVVVPENAGVATIVVQRTDGRQGRVAVNYYTVLSGIAAPGVDFVPVSGTLVFEQGETTKSFNVPVLANPYTSRDGTVTLVLRDPQGGAVLGTQTSTTLIIHDLDPDFKGPSVQEIRLFGPATSIQYLTLFFSETLNAATASSPAGYQLFDVGPDGRFGTTDDLQVPLQPPGYAPSTNTVTLVPTAPLLANRFYYVQVAGIRDLAGNLFEPGPGAISAHQFGAYLVRGTSLQYLDSQQTLVSVGVTGGGLLDLTRYANGDGNRLQVLNPIAQRTVLTGRVRGGKNASSFSSITGLGAFGQVRVKMSSPAILVGNMPFNRRLFSPPAVDDVFNPVGVPGKLSGQRLRRGRR</sequence>
<dbReference type="InterPro" id="IPR012334">
    <property type="entry name" value="Pectin_lyas_fold"/>
</dbReference>
<dbReference type="InterPro" id="IPR001434">
    <property type="entry name" value="OmcB-like_DUF11"/>
</dbReference>
<organism evidence="6">
    <name type="scientific">Singulisphaera sp. Ch08</name>
    <dbReference type="NCBI Taxonomy" id="3120278"/>
    <lineage>
        <taxon>Bacteria</taxon>
        <taxon>Pseudomonadati</taxon>
        <taxon>Planctomycetota</taxon>
        <taxon>Planctomycetia</taxon>
        <taxon>Isosphaerales</taxon>
        <taxon>Isosphaeraceae</taxon>
        <taxon>Singulisphaera</taxon>
    </lineage>
</organism>
<dbReference type="Pfam" id="PF01345">
    <property type="entry name" value="DUF11"/>
    <property type="match status" value="6"/>
</dbReference>
<gene>
    <name evidence="6" type="ORF">V5E97_16650</name>
</gene>
<dbReference type="InterPro" id="IPR003644">
    <property type="entry name" value="Calx_beta"/>
</dbReference>